<sequence length="92" mass="9516">MTDSICPTSMFGSDSWRGVSTVASGLSQLNQSAVPMSGFAQLSSHQTSLGSSLPISTSMASNGSAVYQAHYGINPLDPVFYGHETSAGDNIN</sequence>
<name>A0A8S9Y7M0_APOLU</name>
<comment type="caution">
    <text evidence="1">The sequence shown here is derived from an EMBL/GenBank/DDBJ whole genome shotgun (WGS) entry which is preliminary data.</text>
</comment>
<protein>
    <submittedName>
        <fullName evidence="1">Uncharacterized protein</fullName>
    </submittedName>
</protein>
<dbReference type="AlphaFoldDB" id="A0A8S9Y7M0"/>
<evidence type="ECO:0000313" key="1">
    <source>
        <dbReference type="EMBL" id="KAF6216729.1"/>
    </source>
</evidence>
<gene>
    <name evidence="1" type="ORF">GE061_001077</name>
</gene>
<dbReference type="EMBL" id="WIXP02000001">
    <property type="protein sequence ID" value="KAF6216729.1"/>
    <property type="molecule type" value="Genomic_DNA"/>
</dbReference>
<dbReference type="Proteomes" id="UP000466442">
    <property type="component" value="Linkage Group LG1"/>
</dbReference>
<reference evidence="1" key="1">
    <citation type="journal article" date="2021" name="Mol. Ecol. Resour.">
        <title>Apolygus lucorum genome provides insights into omnivorousness and mesophyll feeding.</title>
        <authorList>
            <person name="Liu Y."/>
            <person name="Liu H."/>
            <person name="Wang H."/>
            <person name="Huang T."/>
            <person name="Liu B."/>
            <person name="Yang B."/>
            <person name="Yin L."/>
            <person name="Li B."/>
            <person name="Zhang Y."/>
            <person name="Zhang S."/>
            <person name="Jiang F."/>
            <person name="Zhang X."/>
            <person name="Ren Y."/>
            <person name="Wang B."/>
            <person name="Wang S."/>
            <person name="Lu Y."/>
            <person name="Wu K."/>
            <person name="Fan W."/>
            <person name="Wang G."/>
        </authorList>
    </citation>
    <scope>NUCLEOTIDE SEQUENCE</scope>
    <source>
        <strain evidence="1">12Hb</strain>
    </source>
</reference>
<organism evidence="1 2">
    <name type="scientific">Apolygus lucorum</name>
    <name type="common">Small green plant bug</name>
    <name type="synonym">Lygocoris lucorum</name>
    <dbReference type="NCBI Taxonomy" id="248454"/>
    <lineage>
        <taxon>Eukaryota</taxon>
        <taxon>Metazoa</taxon>
        <taxon>Ecdysozoa</taxon>
        <taxon>Arthropoda</taxon>
        <taxon>Hexapoda</taxon>
        <taxon>Insecta</taxon>
        <taxon>Pterygota</taxon>
        <taxon>Neoptera</taxon>
        <taxon>Paraneoptera</taxon>
        <taxon>Hemiptera</taxon>
        <taxon>Heteroptera</taxon>
        <taxon>Panheteroptera</taxon>
        <taxon>Cimicomorpha</taxon>
        <taxon>Miridae</taxon>
        <taxon>Mirini</taxon>
        <taxon>Apolygus</taxon>
    </lineage>
</organism>
<evidence type="ECO:0000313" key="2">
    <source>
        <dbReference type="Proteomes" id="UP000466442"/>
    </source>
</evidence>
<dbReference type="OrthoDB" id="6159439at2759"/>
<accession>A0A8S9Y7M0</accession>
<proteinExistence type="predicted"/>
<keyword evidence="2" id="KW-1185">Reference proteome</keyword>